<reference evidence="9" key="1">
    <citation type="journal article" date="2015" name="Proc. Natl. Acad. Sci. U.S.A.">
        <title>Bacterial clade with the ribosomal RNA operon on a small plasmid rather than the chromosome.</title>
        <authorList>
            <person name="Anda M."/>
            <person name="Ohtsubo Y."/>
            <person name="Okubo T."/>
            <person name="Sugawara M."/>
            <person name="Nagata Y."/>
            <person name="Tsuda M."/>
            <person name="Minamisawa K."/>
            <person name="Mitsui H."/>
        </authorList>
    </citation>
    <scope>NUCLEOTIDE SEQUENCE</scope>
    <source>
        <strain evidence="9">DSM 15513</strain>
    </source>
</reference>
<dbReference type="NCBIfam" id="TIGR00731">
    <property type="entry name" value="bL25_bact_ctc"/>
    <property type="match status" value="1"/>
</dbReference>
<dbReference type="Gene3D" id="2.40.240.10">
    <property type="entry name" value="Ribosomal Protein L25, Chain P"/>
    <property type="match status" value="1"/>
</dbReference>
<dbReference type="Pfam" id="PF01386">
    <property type="entry name" value="Ribosomal_L25p"/>
    <property type="match status" value="1"/>
</dbReference>
<dbReference type="InterPro" id="IPR037121">
    <property type="entry name" value="Ribosomal_bL25_C"/>
</dbReference>
<evidence type="ECO:0000256" key="6">
    <source>
        <dbReference type="SAM" id="MobiDB-lite"/>
    </source>
</evidence>
<dbReference type="InterPro" id="IPR011035">
    <property type="entry name" value="Ribosomal_bL25/Gln-tRNA_synth"/>
</dbReference>
<dbReference type="RefSeq" id="WP_007065785.1">
    <property type="nucleotide sequence ID" value="NZ_BBWO01000005.1"/>
</dbReference>
<feature type="domain" description="Large ribosomal subunit protein bL25 L25" evidence="7">
    <location>
        <begin position="8"/>
        <end position="94"/>
    </location>
</feature>
<dbReference type="AlphaFoldDB" id="A0A0N7KZ13"/>
<dbReference type="CDD" id="cd00495">
    <property type="entry name" value="Ribosomal_L25_TL5_CTC"/>
    <property type="match status" value="1"/>
</dbReference>
<evidence type="ECO:0000256" key="1">
    <source>
        <dbReference type="ARBA" id="ARBA00022730"/>
    </source>
</evidence>
<evidence type="ECO:0000313" key="9">
    <source>
        <dbReference type="EMBL" id="BAT31241.1"/>
    </source>
</evidence>
<comment type="function">
    <text evidence="5">This is one of the proteins that binds to the 5S RNA in the ribosome where it forms part of the central protuberance.</text>
</comment>
<dbReference type="Pfam" id="PF14693">
    <property type="entry name" value="Ribosomal_TL5_C"/>
    <property type="match status" value="1"/>
</dbReference>
<dbReference type="GO" id="GO:0022625">
    <property type="term" value="C:cytosolic large ribosomal subunit"/>
    <property type="evidence" value="ECO:0007669"/>
    <property type="project" value="TreeGrafter"/>
</dbReference>
<dbReference type="OrthoDB" id="9806411at2"/>
<evidence type="ECO:0000256" key="4">
    <source>
        <dbReference type="ARBA" id="ARBA00023274"/>
    </source>
</evidence>
<dbReference type="GO" id="GO:0003735">
    <property type="term" value="F:structural constituent of ribosome"/>
    <property type="evidence" value="ECO:0007669"/>
    <property type="project" value="InterPro"/>
</dbReference>
<dbReference type="GO" id="GO:0008097">
    <property type="term" value="F:5S rRNA binding"/>
    <property type="evidence" value="ECO:0007669"/>
    <property type="project" value="InterPro"/>
</dbReference>
<comment type="similarity">
    <text evidence="5">Belongs to the bacterial ribosomal protein bL25 family. CTC subfamily.</text>
</comment>
<keyword evidence="1 5" id="KW-0699">rRNA-binding</keyword>
<dbReference type="InterPro" id="IPR029751">
    <property type="entry name" value="Ribosomal_L25_dom"/>
</dbReference>
<dbReference type="PANTHER" id="PTHR33284:SF1">
    <property type="entry name" value="RIBOSOMAL PROTEIN L25_GLN-TRNA SYNTHETASE, ANTI-CODON-BINDING DOMAIN-CONTAINING PROTEIN"/>
    <property type="match status" value="1"/>
</dbReference>
<sequence>MHQTFEVKAEKREKVGKGAARALRRNAMIPAVIYGDNKDPLPIALPYKETFLALHAGGFMTNLATITVGKEKIKVLPRDYQLDPVRDFLEHVDFLRVGEKTRVTVEIPVHFENEEESPGLERGGVLNVVRHAVEVECSANSIPEYFTIDLTGTEIGDTLASSSITLPDDVKFTITDRDFAIATIATPAALRSEEEEGEISEEEAPEDGEVEETEVTEQHAQTVEGETKANEE</sequence>
<keyword evidence="2 5" id="KW-0694">RNA-binding</keyword>
<name>A0A0N7KZ13_9HYPH</name>
<dbReference type="HAMAP" id="MF_01334">
    <property type="entry name" value="Ribosomal_bL25_CTC"/>
    <property type="match status" value="1"/>
</dbReference>
<gene>
    <name evidence="5" type="primary">rplY</name>
    <name evidence="5" type="synonym">ctc</name>
</gene>
<feature type="domain" description="Large ribosomal subunit protein bL25 beta" evidence="8">
    <location>
        <begin position="103"/>
        <end position="187"/>
    </location>
</feature>
<feature type="compositionally biased region" description="Acidic residues" evidence="6">
    <location>
        <begin position="193"/>
        <end position="215"/>
    </location>
</feature>
<dbReference type="GO" id="GO:0006412">
    <property type="term" value="P:translation"/>
    <property type="evidence" value="ECO:0007669"/>
    <property type="project" value="UniProtKB-UniRule"/>
</dbReference>
<keyword evidence="4 5" id="KW-0687">Ribonucleoprotein</keyword>
<dbReference type="InterPro" id="IPR001021">
    <property type="entry name" value="Ribosomal_bL25_long"/>
</dbReference>
<dbReference type="InterPro" id="IPR020056">
    <property type="entry name" value="Rbsml_bL25/Gln-tRNA_synth_N"/>
</dbReference>
<dbReference type="EMBL" id="LC066397">
    <property type="protein sequence ID" value="BAT31241.1"/>
    <property type="molecule type" value="Genomic_DNA"/>
</dbReference>
<dbReference type="Gene3D" id="2.170.120.20">
    <property type="entry name" value="Ribosomal protein L25, beta domain"/>
    <property type="match status" value="1"/>
</dbReference>
<keyword evidence="3 5" id="KW-0689">Ribosomal protein</keyword>
<dbReference type="InterPro" id="IPR020057">
    <property type="entry name" value="Ribosomal_bL25_b-dom"/>
</dbReference>
<comment type="subunit">
    <text evidence="5">Part of the 50S ribosomal subunit; part of the 5S rRNA/L5/L18/L25 subcomplex. Contacts the 5S rRNA. Binds to the 5S rRNA independently of L5 and L18.</text>
</comment>
<feature type="region of interest" description="Disordered" evidence="6">
    <location>
        <begin position="188"/>
        <end position="232"/>
    </location>
</feature>
<accession>A0A0N7KZ13</accession>
<evidence type="ECO:0000259" key="8">
    <source>
        <dbReference type="Pfam" id="PF14693"/>
    </source>
</evidence>
<organism evidence="9">
    <name type="scientific">Fulvimarina pelagi</name>
    <dbReference type="NCBI Taxonomy" id="217511"/>
    <lineage>
        <taxon>Bacteria</taxon>
        <taxon>Pseudomonadati</taxon>
        <taxon>Pseudomonadota</taxon>
        <taxon>Alphaproteobacteria</taxon>
        <taxon>Hyphomicrobiales</taxon>
        <taxon>Aurantimonadaceae</taxon>
        <taxon>Fulvimarina</taxon>
    </lineage>
</organism>
<dbReference type="PANTHER" id="PTHR33284">
    <property type="entry name" value="RIBOSOMAL PROTEIN L25/GLN-TRNA SYNTHETASE, ANTI-CODON-BINDING DOMAIN-CONTAINING PROTEIN"/>
    <property type="match status" value="1"/>
</dbReference>
<proteinExistence type="inferred from homology"/>
<dbReference type="NCBIfam" id="NF004128">
    <property type="entry name" value="PRK05618.1-2"/>
    <property type="match status" value="1"/>
</dbReference>
<protein>
    <recommendedName>
        <fullName evidence="5">Large ribosomal subunit protein bL25</fullName>
    </recommendedName>
    <alternativeName>
        <fullName evidence="5">General stress protein CTC</fullName>
    </alternativeName>
</protein>
<dbReference type="SUPFAM" id="SSF50715">
    <property type="entry name" value="Ribosomal protein L25-like"/>
    <property type="match status" value="1"/>
</dbReference>
<evidence type="ECO:0000259" key="7">
    <source>
        <dbReference type="Pfam" id="PF01386"/>
    </source>
</evidence>
<evidence type="ECO:0000256" key="3">
    <source>
        <dbReference type="ARBA" id="ARBA00022980"/>
    </source>
</evidence>
<dbReference type="InterPro" id="IPR020930">
    <property type="entry name" value="Ribosomal_uL5_bac-type"/>
</dbReference>
<evidence type="ECO:0000256" key="2">
    <source>
        <dbReference type="ARBA" id="ARBA00022884"/>
    </source>
</evidence>
<dbReference type="NCBIfam" id="NF004612">
    <property type="entry name" value="PRK05943.1"/>
    <property type="match status" value="1"/>
</dbReference>
<evidence type="ECO:0000256" key="5">
    <source>
        <dbReference type="HAMAP-Rule" id="MF_01334"/>
    </source>
</evidence>